<name>A0A1I0B5H8_9BACI</name>
<organism evidence="1 2">
    <name type="scientific">Oceanobacillus limi</name>
    <dbReference type="NCBI Taxonomy" id="930131"/>
    <lineage>
        <taxon>Bacteria</taxon>
        <taxon>Bacillati</taxon>
        <taxon>Bacillota</taxon>
        <taxon>Bacilli</taxon>
        <taxon>Bacillales</taxon>
        <taxon>Bacillaceae</taxon>
        <taxon>Oceanobacillus</taxon>
    </lineage>
</organism>
<keyword evidence="2" id="KW-1185">Reference proteome</keyword>
<sequence>MMNYQIDVYKSIAENRMENMRKDASYQRLVKAKKSPKQKKSIQESLLHFYKRKVS</sequence>
<protein>
    <submittedName>
        <fullName evidence="1">Uncharacterized protein</fullName>
    </submittedName>
</protein>
<gene>
    <name evidence="1" type="ORF">SAMN05216389_104196</name>
</gene>
<dbReference type="STRING" id="930131.SAMN05216389_104196"/>
<evidence type="ECO:0000313" key="2">
    <source>
        <dbReference type="Proteomes" id="UP000198618"/>
    </source>
</evidence>
<reference evidence="1 2" key="1">
    <citation type="submission" date="2016-10" db="EMBL/GenBank/DDBJ databases">
        <authorList>
            <person name="de Groot N.N."/>
        </authorList>
    </citation>
    <scope>NUCLEOTIDE SEQUENCE [LARGE SCALE GENOMIC DNA]</scope>
    <source>
        <strain evidence="1 2">IBRC-M 10780</strain>
    </source>
</reference>
<dbReference type="RefSeq" id="WP_170840680.1">
    <property type="nucleotide sequence ID" value="NZ_FOHE01000004.1"/>
</dbReference>
<proteinExistence type="predicted"/>
<accession>A0A1I0B5H8</accession>
<dbReference type="EMBL" id="FOHE01000004">
    <property type="protein sequence ID" value="SET02118.1"/>
    <property type="molecule type" value="Genomic_DNA"/>
</dbReference>
<dbReference type="AlphaFoldDB" id="A0A1I0B5H8"/>
<dbReference type="Proteomes" id="UP000198618">
    <property type="component" value="Unassembled WGS sequence"/>
</dbReference>
<evidence type="ECO:0000313" key="1">
    <source>
        <dbReference type="EMBL" id="SET02118.1"/>
    </source>
</evidence>